<evidence type="ECO:0000256" key="1">
    <source>
        <dbReference type="ARBA" id="ARBA00005695"/>
    </source>
</evidence>
<proteinExistence type="inferred from homology"/>
<evidence type="ECO:0000313" key="6">
    <source>
        <dbReference type="EMBL" id="MFC7141580.1"/>
    </source>
</evidence>
<dbReference type="InterPro" id="IPR039424">
    <property type="entry name" value="SBP_5"/>
</dbReference>
<protein>
    <submittedName>
        <fullName evidence="6">ABC transporter substrate-binding protein</fullName>
    </submittedName>
</protein>
<keyword evidence="7" id="KW-1185">Reference proteome</keyword>
<dbReference type="PANTHER" id="PTHR30290">
    <property type="entry name" value="PERIPLASMIC BINDING COMPONENT OF ABC TRANSPORTER"/>
    <property type="match status" value="1"/>
</dbReference>
<dbReference type="InterPro" id="IPR000914">
    <property type="entry name" value="SBP_5_dom"/>
</dbReference>
<dbReference type="RefSeq" id="WP_274322661.1">
    <property type="nucleotide sequence ID" value="NZ_CP118158.1"/>
</dbReference>
<keyword evidence="3" id="KW-0732">Signal</keyword>
<evidence type="ECO:0000256" key="2">
    <source>
        <dbReference type="ARBA" id="ARBA00022448"/>
    </source>
</evidence>
<dbReference type="Pfam" id="PF00496">
    <property type="entry name" value="SBP_bac_5"/>
    <property type="match status" value="1"/>
</dbReference>
<feature type="compositionally biased region" description="Gly residues" evidence="4">
    <location>
        <begin position="38"/>
        <end position="47"/>
    </location>
</feature>
<evidence type="ECO:0000256" key="3">
    <source>
        <dbReference type="ARBA" id="ARBA00022729"/>
    </source>
</evidence>
<dbReference type="PROSITE" id="PS51257">
    <property type="entry name" value="PROKAR_LIPOPROTEIN"/>
    <property type="match status" value="1"/>
</dbReference>
<keyword evidence="2" id="KW-0813">Transport</keyword>
<organism evidence="6 7">
    <name type="scientific">Halosimplex aquaticum</name>
    <dbReference type="NCBI Taxonomy" id="3026162"/>
    <lineage>
        <taxon>Archaea</taxon>
        <taxon>Methanobacteriati</taxon>
        <taxon>Methanobacteriota</taxon>
        <taxon>Stenosarchaea group</taxon>
        <taxon>Halobacteria</taxon>
        <taxon>Halobacteriales</taxon>
        <taxon>Haloarculaceae</taxon>
        <taxon>Halosimplex</taxon>
    </lineage>
</organism>
<dbReference type="Gene3D" id="3.10.105.10">
    <property type="entry name" value="Dipeptide-binding Protein, Domain 3"/>
    <property type="match status" value="1"/>
</dbReference>
<dbReference type="SUPFAM" id="SSF53850">
    <property type="entry name" value="Periplasmic binding protein-like II"/>
    <property type="match status" value="1"/>
</dbReference>
<name>A0ABD5Y8A3_9EURY</name>
<dbReference type="Proteomes" id="UP001596432">
    <property type="component" value="Unassembled WGS sequence"/>
</dbReference>
<evidence type="ECO:0000256" key="4">
    <source>
        <dbReference type="SAM" id="MobiDB-lite"/>
    </source>
</evidence>
<sequence>MSDDNRHQSRWLSRRSALKSGLAGSAALLAGCSSNSDGGDGSGGTGTQTGEPVQERVDKRFTMALHRGTYKMSNASWNPYDPNGSMANFDPPGLIYDPTVVWYHSHNEGQGVIAKDWEKEDETTFLVELSEEWEWHNGDPVTTADWKTDWDLNFRTSEITSPDAEPHSVVSDYEAVDDYAMRFHLHDSFSTQHVLQHAVATNLMIKEDVGDPSFGDWRDRLMDADAESDEASQIVADFQEWSPSLDQVVGNGAFEIKEVTDSTFVTEVYDGHPKADDINFTEFAFEKHSDQVLAFMEEEVDGISLNLPASPDVMNKLPKRHNINRDYNHVWSLLFNFGNYDWANSPAENPSNQPITSDRRVRHAIASAVDREEIFASVPQQYELYELPSTFLNQSTVDEGLVDVEGYDYYKVDNKEATALMEEAGYQRDNGKWYGEDGEPASLRLIAQSGTSVQVDALDSARHQLKEFGFDVTLDAVDEATYGEARLNGDHDIIFDNHPIFSLTGLTYVGFVWEWFANLNHADYVNTTWEIPAEIGNPDASETMEINVIDTIEQIPLTDSSKPLQKLTWFVNQVLPMYNCVVGRDYGAINATEWVVDAPEALLDNRVAEFNLVRVPDATLAPKQK</sequence>
<feature type="domain" description="Solute-binding protein family 5" evidence="5">
    <location>
        <begin position="112"/>
        <end position="498"/>
    </location>
</feature>
<evidence type="ECO:0000313" key="7">
    <source>
        <dbReference type="Proteomes" id="UP001596432"/>
    </source>
</evidence>
<reference evidence="6 7" key="1">
    <citation type="journal article" date="2019" name="Int. J. Syst. Evol. Microbiol.">
        <title>The Global Catalogue of Microorganisms (GCM) 10K type strain sequencing project: providing services to taxonomists for standard genome sequencing and annotation.</title>
        <authorList>
            <consortium name="The Broad Institute Genomics Platform"/>
            <consortium name="The Broad Institute Genome Sequencing Center for Infectious Disease"/>
            <person name="Wu L."/>
            <person name="Ma J."/>
        </authorList>
    </citation>
    <scope>NUCLEOTIDE SEQUENCE [LARGE SCALE GENOMIC DNA]</scope>
    <source>
        <strain evidence="6 7">XZYJT29</strain>
    </source>
</reference>
<dbReference type="PANTHER" id="PTHR30290:SF9">
    <property type="entry name" value="OLIGOPEPTIDE-BINDING PROTEIN APPA"/>
    <property type="match status" value="1"/>
</dbReference>
<gene>
    <name evidence="6" type="ORF">ACFQMA_17290</name>
</gene>
<evidence type="ECO:0000259" key="5">
    <source>
        <dbReference type="Pfam" id="PF00496"/>
    </source>
</evidence>
<comment type="caution">
    <text evidence="6">The sequence shown here is derived from an EMBL/GenBank/DDBJ whole genome shotgun (WGS) entry which is preliminary data.</text>
</comment>
<comment type="similarity">
    <text evidence="1">Belongs to the bacterial solute-binding protein 5 family.</text>
</comment>
<accession>A0ABD5Y8A3</accession>
<dbReference type="Gene3D" id="3.40.190.10">
    <property type="entry name" value="Periplasmic binding protein-like II"/>
    <property type="match status" value="1"/>
</dbReference>
<dbReference type="EMBL" id="JBHTAS010000001">
    <property type="protein sequence ID" value="MFC7141580.1"/>
    <property type="molecule type" value="Genomic_DNA"/>
</dbReference>
<dbReference type="PROSITE" id="PS51318">
    <property type="entry name" value="TAT"/>
    <property type="match status" value="1"/>
</dbReference>
<dbReference type="GeneID" id="78821896"/>
<dbReference type="InterPro" id="IPR006311">
    <property type="entry name" value="TAT_signal"/>
</dbReference>
<dbReference type="AlphaFoldDB" id="A0ABD5Y8A3"/>
<feature type="region of interest" description="Disordered" evidence="4">
    <location>
        <begin position="33"/>
        <end position="53"/>
    </location>
</feature>